<feature type="domain" description="SpoOB alpha-helical" evidence="5">
    <location>
        <begin position="44"/>
        <end position="88"/>
    </location>
</feature>
<evidence type="ECO:0000256" key="2">
    <source>
        <dbReference type="ARBA" id="ARBA00022679"/>
    </source>
</evidence>
<dbReference type="SUPFAM" id="SSF55890">
    <property type="entry name" value="Sporulation response regulatory protein Spo0B"/>
    <property type="match status" value="1"/>
</dbReference>
<dbReference type="Gene3D" id="1.10.287.130">
    <property type="match status" value="1"/>
</dbReference>
<organism evidence="6 7">
    <name type="scientific">Sulfobacillus acidophilus</name>
    <dbReference type="NCBI Taxonomy" id="53633"/>
    <lineage>
        <taxon>Bacteria</taxon>
        <taxon>Bacillati</taxon>
        <taxon>Bacillota</taxon>
        <taxon>Clostridia</taxon>
        <taxon>Eubacteriales</taxon>
        <taxon>Clostridiales Family XVII. Incertae Sedis</taxon>
        <taxon>Sulfobacillus</taxon>
    </lineage>
</organism>
<dbReference type="GO" id="GO:0000155">
    <property type="term" value="F:phosphorelay sensor kinase activity"/>
    <property type="evidence" value="ECO:0007669"/>
    <property type="project" value="InterPro"/>
</dbReference>
<dbReference type="EMBL" id="PXYV01000022">
    <property type="protein sequence ID" value="PSR22069.1"/>
    <property type="molecule type" value="Genomic_DNA"/>
</dbReference>
<keyword evidence="3" id="KW-0418">Kinase</keyword>
<dbReference type="Pfam" id="PF14689">
    <property type="entry name" value="SPOB_a"/>
    <property type="match status" value="1"/>
</dbReference>
<evidence type="ECO:0000313" key="6">
    <source>
        <dbReference type="EMBL" id="PSR22069.1"/>
    </source>
</evidence>
<evidence type="ECO:0000313" key="7">
    <source>
        <dbReference type="Proteomes" id="UP000241848"/>
    </source>
</evidence>
<keyword evidence="4" id="KW-1133">Transmembrane helix</keyword>
<name>A0A2T2WIK8_9FIRM</name>
<keyword evidence="4" id="KW-0472">Membrane</keyword>
<evidence type="ECO:0000256" key="1">
    <source>
        <dbReference type="ARBA" id="ARBA00022553"/>
    </source>
</evidence>
<evidence type="ECO:0000256" key="4">
    <source>
        <dbReference type="SAM" id="Phobius"/>
    </source>
</evidence>
<feature type="transmembrane region" description="Helical" evidence="4">
    <location>
        <begin position="25"/>
        <end position="43"/>
    </location>
</feature>
<evidence type="ECO:0000256" key="3">
    <source>
        <dbReference type="ARBA" id="ARBA00022777"/>
    </source>
</evidence>
<dbReference type="AlphaFoldDB" id="A0A2T2WIK8"/>
<dbReference type="InterPro" id="IPR016120">
    <property type="entry name" value="Sig_transdc_His_kin_SpoOB"/>
</dbReference>
<accession>A0A2T2WIK8</accession>
<protein>
    <recommendedName>
        <fullName evidence="5">SpoOB alpha-helical domain-containing protein</fullName>
    </recommendedName>
</protein>
<dbReference type="InterPro" id="IPR039506">
    <property type="entry name" value="SPOB_a"/>
</dbReference>
<reference evidence="6 7" key="1">
    <citation type="journal article" date="2014" name="BMC Genomics">
        <title>Comparison of environmental and isolate Sulfobacillus genomes reveals diverse carbon, sulfur, nitrogen, and hydrogen metabolisms.</title>
        <authorList>
            <person name="Justice N.B."/>
            <person name="Norman A."/>
            <person name="Brown C.T."/>
            <person name="Singh A."/>
            <person name="Thomas B.C."/>
            <person name="Banfield J.F."/>
        </authorList>
    </citation>
    <scope>NUCLEOTIDE SEQUENCE [LARGE SCALE GENOMIC DNA]</scope>
    <source>
        <strain evidence="6">AMDSBA3</strain>
    </source>
</reference>
<evidence type="ECO:0000259" key="5">
    <source>
        <dbReference type="Pfam" id="PF14689"/>
    </source>
</evidence>
<keyword evidence="1" id="KW-0597">Phosphoprotein</keyword>
<gene>
    <name evidence="6" type="ORF">C7B45_08135</name>
</gene>
<proteinExistence type="predicted"/>
<keyword evidence="4" id="KW-0812">Transmembrane</keyword>
<comment type="caution">
    <text evidence="6">The sequence shown here is derived from an EMBL/GenBank/DDBJ whole genome shotgun (WGS) entry which is preliminary data.</text>
</comment>
<dbReference type="Proteomes" id="UP000241848">
    <property type="component" value="Unassembled WGS sequence"/>
</dbReference>
<sequence length="206" mass="23953">MRAWGFRIAVLVALGAVAYRIDRPWRFLALVAVAAYLWQWTAFRHRREALRIVRQRRHRLANRLQVVAGWLQLGAVGRAEEALQSLLESESAQVEWFRGLPSHWSYFLVRWDARALERGLYLRWVGIDTLVPTYWMAWMMERRMQQAMTMARTGLVVEFFGTGFCIHIPDRVPMRLPRGWQHGLEGVQCRWGVAADGGTMRSSQGV</sequence>
<keyword evidence="2" id="KW-0808">Transferase</keyword>